<protein>
    <submittedName>
        <fullName evidence="2">Uncharacterized protein</fullName>
    </submittedName>
</protein>
<dbReference type="Proteomes" id="UP000006054">
    <property type="component" value="Chromosome"/>
</dbReference>
<dbReference type="AlphaFoldDB" id="I4AMN3"/>
<evidence type="ECO:0000313" key="3">
    <source>
        <dbReference type="Proteomes" id="UP000006054"/>
    </source>
</evidence>
<dbReference type="HOGENOM" id="CLU_130847_0_0_10"/>
<name>I4AMN3_BERLS</name>
<keyword evidence="3" id="KW-1185">Reference proteome</keyword>
<dbReference type="eggNOG" id="ENOG502ZWR1">
    <property type="taxonomic scope" value="Bacteria"/>
</dbReference>
<dbReference type="KEGG" id="fli:Fleli_2865"/>
<feature type="transmembrane region" description="Helical" evidence="1">
    <location>
        <begin position="86"/>
        <end position="108"/>
    </location>
</feature>
<keyword evidence="1" id="KW-0472">Membrane</keyword>
<gene>
    <name evidence="2" type="ordered locus">Fleli_2865</name>
</gene>
<keyword evidence="1" id="KW-0812">Transmembrane</keyword>
<dbReference type="EMBL" id="CP003345">
    <property type="protein sequence ID" value="AFM05218.1"/>
    <property type="molecule type" value="Genomic_DNA"/>
</dbReference>
<keyword evidence="1" id="KW-1133">Transmembrane helix</keyword>
<accession>I4AMN3</accession>
<dbReference type="RefSeq" id="WP_014798652.1">
    <property type="nucleotide sequence ID" value="NC_018018.1"/>
</dbReference>
<dbReference type="OrthoDB" id="1451346at2"/>
<feature type="transmembrane region" description="Helical" evidence="1">
    <location>
        <begin position="120"/>
        <end position="138"/>
    </location>
</feature>
<proteinExistence type="predicted"/>
<reference evidence="3" key="1">
    <citation type="submission" date="2012-06" db="EMBL/GenBank/DDBJ databases">
        <title>The complete genome of Flexibacter litoralis DSM 6794.</title>
        <authorList>
            <person name="Lucas S."/>
            <person name="Copeland A."/>
            <person name="Lapidus A."/>
            <person name="Glavina del Rio T."/>
            <person name="Dalin E."/>
            <person name="Tice H."/>
            <person name="Bruce D."/>
            <person name="Goodwin L."/>
            <person name="Pitluck S."/>
            <person name="Peters L."/>
            <person name="Ovchinnikova G."/>
            <person name="Lu M."/>
            <person name="Kyrpides N."/>
            <person name="Mavromatis K."/>
            <person name="Ivanova N."/>
            <person name="Brettin T."/>
            <person name="Detter J.C."/>
            <person name="Han C."/>
            <person name="Larimer F."/>
            <person name="Land M."/>
            <person name="Hauser L."/>
            <person name="Markowitz V."/>
            <person name="Cheng J.-F."/>
            <person name="Hugenholtz P."/>
            <person name="Woyke T."/>
            <person name="Wu D."/>
            <person name="Spring S."/>
            <person name="Lang E."/>
            <person name="Kopitz M."/>
            <person name="Brambilla E."/>
            <person name="Klenk H.-P."/>
            <person name="Eisen J.A."/>
        </authorList>
    </citation>
    <scope>NUCLEOTIDE SEQUENCE [LARGE SCALE GENOMIC DNA]</scope>
    <source>
        <strain evidence="3">ATCC 23117 / DSM 6794 / NBRC 15988 / NCIMB 1366 / Sio-4</strain>
    </source>
</reference>
<evidence type="ECO:0000313" key="2">
    <source>
        <dbReference type="EMBL" id="AFM05218.1"/>
    </source>
</evidence>
<evidence type="ECO:0000256" key="1">
    <source>
        <dbReference type="SAM" id="Phobius"/>
    </source>
</evidence>
<organism evidence="2 3">
    <name type="scientific">Bernardetia litoralis (strain ATCC 23117 / DSM 6794 / NBRC 15988 / NCIMB 1366 / Fx l1 / Sio-4)</name>
    <name type="common">Flexibacter litoralis</name>
    <dbReference type="NCBI Taxonomy" id="880071"/>
    <lineage>
        <taxon>Bacteria</taxon>
        <taxon>Pseudomonadati</taxon>
        <taxon>Bacteroidota</taxon>
        <taxon>Cytophagia</taxon>
        <taxon>Cytophagales</taxon>
        <taxon>Bernardetiaceae</taxon>
        <taxon>Bernardetia</taxon>
    </lineage>
</organism>
<sequence>MTSIRIRPRFQQRITRSPESLMQLFEQQLIACENGCVGSIIPENHVLIQINSSERHFWSPQLWLTFDSESDGSTLMRGLYGPSPSVWTLFIFGYGALGVAALFITLAGLSQLNLDMSAPILWALPIIFSLALGIYITAQMGQKLGAQQTFELHQFLETTLDEKISIH</sequence>
<dbReference type="STRING" id="880071.Fleli_2865"/>